<dbReference type="GO" id="GO:0070507">
    <property type="term" value="P:regulation of microtubule cytoskeleton organization"/>
    <property type="evidence" value="ECO:0007669"/>
    <property type="project" value="InterPro"/>
</dbReference>
<evidence type="ECO:0000256" key="7">
    <source>
        <dbReference type="ARBA" id="ARBA00023212"/>
    </source>
</evidence>
<comment type="caution">
    <text evidence="11">The sequence shown here is derived from an EMBL/GenBank/DDBJ whole genome shotgun (WGS) entry which is preliminary data.</text>
</comment>
<evidence type="ECO:0000256" key="8">
    <source>
        <dbReference type="ARBA" id="ARBA00025273"/>
    </source>
</evidence>
<reference evidence="11 12" key="1">
    <citation type="submission" date="2024-04" db="EMBL/GenBank/DDBJ databases">
        <authorList>
            <consortium name="Genoscope - CEA"/>
            <person name="William W."/>
        </authorList>
    </citation>
    <scope>NUCLEOTIDE SEQUENCE [LARGE SCALE GENOMIC DNA]</scope>
</reference>
<evidence type="ECO:0000256" key="6">
    <source>
        <dbReference type="ARBA" id="ARBA00023054"/>
    </source>
</evidence>
<keyword evidence="5" id="KW-0802">TPR repeat</keyword>
<comment type="subunit">
    <text evidence="2">Directly interacts with tubulin-gamma; this interaction determines centrosomal localization.</text>
</comment>
<comment type="function">
    <text evidence="8">Plays a role in the organization of both preexisting and nascent microtubules in interphase cells. During mitosis, required for the organization and orientation of the mitotic spindle.</text>
</comment>
<evidence type="ECO:0000313" key="12">
    <source>
        <dbReference type="Proteomes" id="UP001497497"/>
    </source>
</evidence>
<evidence type="ECO:0000256" key="3">
    <source>
        <dbReference type="ARBA" id="ARBA00018408"/>
    </source>
</evidence>
<keyword evidence="4" id="KW-0963">Cytoplasm</keyword>
<evidence type="ECO:0000313" key="11">
    <source>
        <dbReference type="EMBL" id="CAL1536754.1"/>
    </source>
</evidence>
<feature type="compositionally biased region" description="Basic and acidic residues" evidence="10">
    <location>
        <begin position="143"/>
        <end position="159"/>
    </location>
</feature>
<dbReference type="GO" id="GO:0005813">
    <property type="term" value="C:centrosome"/>
    <property type="evidence" value="ECO:0007669"/>
    <property type="project" value="UniProtKB-SubCell"/>
</dbReference>
<evidence type="ECO:0000256" key="4">
    <source>
        <dbReference type="ARBA" id="ARBA00022490"/>
    </source>
</evidence>
<dbReference type="GO" id="GO:0060271">
    <property type="term" value="P:cilium assembly"/>
    <property type="evidence" value="ECO:0007669"/>
    <property type="project" value="InterPro"/>
</dbReference>
<dbReference type="PANTHER" id="PTHR14594">
    <property type="entry name" value="CENTROSOMAL PROTEIN OF 70 KDA"/>
    <property type="match status" value="1"/>
</dbReference>
<accession>A0AAV2HS35</accession>
<dbReference type="Proteomes" id="UP001497497">
    <property type="component" value="Unassembled WGS sequence"/>
</dbReference>
<name>A0AAV2HS35_LYMST</name>
<keyword evidence="12" id="KW-1185">Reference proteome</keyword>
<dbReference type="InterPro" id="IPR037692">
    <property type="entry name" value="CEP70"/>
</dbReference>
<keyword evidence="7" id="KW-0206">Cytoskeleton</keyword>
<evidence type="ECO:0000256" key="2">
    <source>
        <dbReference type="ARBA" id="ARBA00011832"/>
    </source>
</evidence>
<dbReference type="AlphaFoldDB" id="A0AAV2HS35"/>
<dbReference type="EMBL" id="CAXITT010000238">
    <property type="protein sequence ID" value="CAL1536754.1"/>
    <property type="molecule type" value="Genomic_DNA"/>
</dbReference>
<evidence type="ECO:0000256" key="5">
    <source>
        <dbReference type="ARBA" id="ARBA00022803"/>
    </source>
</evidence>
<feature type="coiled-coil region" evidence="9">
    <location>
        <begin position="263"/>
        <end position="297"/>
    </location>
</feature>
<sequence length="640" mass="74783">MADFGYQRRKLDYLPDDDFQYSDTLQEDSKEEIREWMDVNRKLRRHGMESVRVFSSQDVALSSGRYICIDLEASQSLRTAVISLISEIEKKENVMQEVLLTNSQLQKKASQLSNEVETANAKAKDIKVMLECSRARVQELEEDRSRSNSRFAEEGERLKNTKSSMASSCRQLEAKVAEQEKELERLHREVLSYSQEEERRNQRNKKAFTEFKHRPYRANSAVDQKLLDLIDSYEKQIHILQKELDDNRLGEVSSDFEDHSQSNNNVKDINKLYEKQLREKEKKIKLLEEENKMLKRDFGSKYEIKDYRLQSLRVKKLENLLQLHNISIPGEKASKDPFIRRKKFSTKLEDLEYLPLEPCHHYLKEICKELETENLDCMIAEIQELKREGHSSNRFHEYCKELADIVGLNEGNHRNRSCRHEKNPATLLCDSNMRYYLEVVENWHKDISALGELQEVINELLDKVVPWLKARMNQDHSVEEMVELLERVIHAEKNEGKKVMMEDVSRTTLEHIVSHFQTLFDIPKISGVFPRMNEIYRVLGESKNVMNTLKSLLGLEADIHTSALVDAVGRLCHVHNSTTAKQLKKLLQTDDLNGVVRRLEEHSDFFPAFHGVMHKLFEILGVDKMDEILPAVRALKLLAK</sequence>
<evidence type="ECO:0000256" key="1">
    <source>
        <dbReference type="ARBA" id="ARBA00004300"/>
    </source>
</evidence>
<dbReference type="PANTHER" id="PTHR14594:SF1">
    <property type="entry name" value="CENTROSOMAL PROTEIN OF 70 KDA"/>
    <property type="match status" value="1"/>
</dbReference>
<protein>
    <recommendedName>
        <fullName evidence="3">Centrosomal protein of 70 kDa</fullName>
    </recommendedName>
</protein>
<organism evidence="11 12">
    <name type="scientific">Lymnaea stagnalis</name>
    <name type="common">Great pond snail</name>
    <name type="synonym">Helix stagnalis</name>
    <dbReference type="NCBI Taxonomy" id="6523"/>
    <lineage>
        <taxon>Eukaryota</taxon>
        <taxon>Metazoa</taxon>
        <taxon>Spiralia</taxon>
        <taxon>Lophotrochozoa</taxon>
        <taxon>Mollusca</taxon>
        <taxon>Gastropoda</taxon>
        <taxon>Heterobranchia</taxon>
        <taxon>Euthyneura</taxon>
        <taxon>Panpulmonata</taxon>
        <taxon>Hygrophila</taxon>
        <taxon>Lymnaeoidea</taxon>
        <taxon>Lymnaeidae</taxon>
        <taxon>Lymnaea</taxon>
    </lineage>
</organism>
<evidence type="ECO:0000256" key="10">
    <source>
        <dbReference type="SAM" id="MobiDB-lite"/>
    </source>
</evidence>
<keyword evidence="6 9" id="KW-0175">Coiled coil</keyword>
<gene>
    <name evidence="11" type="ORF">GSLYS_00010667001</name>
</gene>
<feature type="region of interest" description="Disordered" evidence="10">
    <location>
        <begin position="143"/>
        <end position="165"/>
    </location>
</feature>
<evidence type="ECO:0000256" key="9">
    <source>
        <dbReference type="SAM" id="Coils"/>
    </source>
</evidence>
<proteinExistence type="predicted"/>
<comment type="subcellular location">
    <subcellularLocation>
        <location evidence="1">Cytoplasm</location>
        <location evidence="1">Cytoskeleton</location>
        <location evidence="1">Microtubule organizing center</location>
        <location evidence="1">Centrosome</location>
    </subcellularLocation>
</comment>
<dbReference type="GO" id="GO:0043015">
    <property type="term" value="F:gamma-tubulin binding"/>
    <property type="evidence" value="ECO:0007669"/>
    <property type="project" value="InterPro"/>
</dbReference>